<evidence type="ECO:0000313" key="1">
    <source>
        <dbReference type="EMBL" id="PDQ21691.1"/>
    </source>
</evidence>
<sequence>MGEAGILLKWNVTDHLSDDPIIRCDVAGRVLEFFESHGVGQHGAGADRSVLEDVSLQFEQILTSATKATAFVTKLKTQTLAILGWLKHSPR</sequence>
<gene>
    <name evidence="1" type="ORF">CN311_07640</name>
</gene>
<dbReference type="AlphaFoldDB" id="A0A2A6FJ76"/>
<reference evidence="1 2" key="1">
    <citation type="submission" date="2017-09" db="EMBL/GenBank/DDBJ databases">
        <title>Mesorhizobum sanjuanii sp. nov. isolated from nodules of Lotus tenuis in saline-alkaline lowlands of Flooding Pampa.</title>
        <authorList>
            <person name="Sannazzaro A.I."/>
            <person name="Torres Tejerizo G.A."/>
            <person name="Fontana F."/>
            <person name="Cumpa Velazquez L.M."/>
            <person name="Hansen L."/>
            <person name="Pistorio M."/>
            <person name="Estrella M.J."/>
        </authorList>
    </citation>
    <scope>NUCLEOTIDE SEQUENCE [LARGE SCALE GENOMIC DNA]</scope>
    <source>
        <strain evidence="1 2">BSA136</strain>
    </source>
</reference>
<keyword evidence="2" id="KW-1185">Reference proteome</keyword>
<dbReference type="EMBL" id="NWQG01000042">
    <property type="protein sequence ID" value="PDQ21691.1"/>
    <property type="molecule type" value="Genomic_DNA"/>
</dbReference>
<comment type="caution">
    <text evidence="1">The sequence shown here is derived from an EMBL/GenBank/DDBJ whole genome shotgun (WGS) entry which is preliminary data.</text>
</comment>
<protein>
    <submittedName>
        <fullName evidence="1">Uncharacterized protein</fullName>
    </submittedName>
</protein>
<evidence type="ECO:0000313" key="2">
    <source>
        <dbReference type="Proteomes" id="UP000219182"/>
    </source>
</evidence>
<accession>A0A2A6FJ76</accession>
<dbReference type="Proteomes" id="UP000219182">
    <property type="component" value="Unassembled WGS sequence"/>
</dbReference>
<proteinExistence type="predicted"/>
<name>A0A2A6FJ76_9HYPH</name>
<organism evidence="1 2">
    <name type="scientific">Mesorhizobium sanjuanii</name>
    <dbReference type="NCBI Taxonomy" id="2037900"/>
    <lineage>
        <taxon>Bacteria</taxon>
        <taxon>Pseudomonadati</taxon>
        <taxon>Pseudomonadota</taxon>
        <taxon>Alphaproteobacteria</taxon>
        <taxon>Hyphomicrobiales</taxon>
        <taxon>Phyllobacteriaceae</taxon>
        <taxon>Mesorhizobium</taxon>
    </lineage>
</organism>